<evidence type="ECO:0000313" key="7">
    <source>
        <dbReference type="Proteomes" id="UP000276133"/>
    </source>
</evidence>
<dbReference type="PANTHER" id="PTHR15382:SF8">
    <property type="entry name" value="CANOPY B"/>
    <property type="match status" value="1"/>
</dbReference>
<feature type="domain" description="DUF3456" evidence="5">
    <location>
        <begin position="27"/>
        <end position="153"/>
    </location>
</feature>
<feature type="chain" id="PRO_5018181703" evidence="4">
    <location>
        <begin position="19"/>
        <end position="191"/>
    </location>
</feature>
<dbReference type="OrthoDB" id="6020060at2759"/>
<sequence>MNFLIISIVFFLLESYYSDDPNRLPTKCETCKYLTNEIAESLLSHNSPELIETGYNFDERLDKKKAKKYQDSEIRLIEVIEEVCERILQYNVHAERSGSLRYSKGESQTMNTLKNLKNRGCDQTVELYEEEIENWYKNERNNITLTEYLCERIILKNDDKSCLSEKFVENKEEEKKKSKKKETKKSDKNDL</sequence>
<dbReference type="EMBL" id="REGN01008953">
    <property type="protein sequence ID" value="RNA02261.1"/>
    <property type="molecule type" value="Genomic_DNA"/>
</dbReference>
<dbReference type="STRING" id="10195.A0A3M7PU50"/>
<dbReference type="InterPro" id="IPR021852">
    <property type="entry name" value="DUF3456"/>
</dbReference>
<keyword evidence="2 4" id="KW-0732">Signal</keyword>
<evidence type="ECO:0000259" key="5">
    <source>
        <dbReference type="Pfam" id="PF11938"/>
    </source>
</evidence>
<evidence type="ECO:0000256" key="4">
    <source>
        <dbReference type="SAM" id="SignalP"/>
    </source>
</evidence>
<comment type="similarity">
    <text evidence="1">Belongs to the canopy family.</text>
</comment>
<evidence type="ECO:0000256" key="3">
    <source>
        <dbReference type="SAM" id="MobiDB-lite"/>
    </source>
</evidence>
<dbReference type="PANTHER" id="PTHR15382">
    <property type="entry name" value="CTG4A-RELATED"/>
    <property type="match status" value="1"/>
</dbReference>
<dbReference type="Pfam" id="PF11938">
    <property type="entry name" value="DUF3456"/>
    <property type="match status" value="1"/>
</dbReference>
<gene>
    <name evidence="6" type="ORF">BpHYR1_048984</name>
</gene>
<protein>
    <submittedName>
        <fullName evidence="6">Canopy-like protein</fullName>
    </submittedName>
</protein>
<evidence type="ECO:0000256" key="1">
    <source>
        <dbReference type="ARBA" id="ARBA00007285"/>
    </source>
</evidence>
<comment type="caution">
    <text evidence="6">The sequence shown here is derived from an EMBL/GenBank/DDBJ whole genome shotgun (WGS) entry which is preliminary data.</text>
</comment>
<evidence type="ECO:0000256" key="2">
    <source>
        <dbReference type="ARBA" id="ARBA00022729"/>
    </source>
</evidence>
<feature type="region of interest" description="Disordered" evidence="3">
    <location>
        <begin position="169"/>
        <end position="191"/>
    </location>
</feature>
<evidence type="ECO:0000313" key="6">
    <source>
        <dbReference type="EMBL" id="RNA02261.1"/>
    </source>
</evidence>
<keyword evidence="7" id="KW-1185">Reference proteome</keyword>
<dbReference type="AlphaFoldDB" id="A0A3M7PU50"/>
<proteinExistence type="inferred from homology"/>
<accession>A0A3M7PU50</accession>
<reference evidence="6 7" key="1">
    <citation type="journal article" date="2018" name="Sci. Rep.">
        <title>Genomic signatures of local adaptation to the degree of environmental predictability in rotifers.</title>
        <authorList>
            <person name="Franch-Gras L."/>
            <person name="Hahn C."/>
            <person name="Garcia-Roger E.M."/>
            <person name="Carmona M.J."/>
            <person name="Serra M."/>
            <person name="Gomez A."/>
        </authorList>
    </citation>
    <scope>NUCLEOTIDE SEQUENCE [LARGE SCALE GENOMIC DNA]</scope>
    <source>
        <strain evidence="6">HYR1</strain>
    </source>
</reference>
<name>A0A3M7PU50_BRAPC</name>
<dbReference type="Proteomes" id="UP000276133">
    <property type="component" value="Unassembled WGS sequence"/>
</dbReference>
<organism evidence="6 7">
    <name type="scientific">Brachionus plicatilis</name>
    <name type="common">Marine rotifer</name>
    <name type="synonym">Brachionus muelleri</name>
    <dbReference type="NCBI Taxonomy" id="10195"/>
    <lineage>
        <taxon>Eukaryota</taxon>
        <taxon>Metazoa</taxon>
        <taxon>Spiralia</taxon>
        <taxon>Gnathifera</taxon>
        <taxon>Rotifera</taxon>
        <taxon>Eurotatoria</taxon>
        <taxon>Monogononta</taxon>
        <taxon>Pseudotrocha</taxon>
        <taxon>Ploima</taxon>
        <taxon>Brachionidae</taxon>
        <taxon>Brachionus</taxon>
    </lineage>
</organism>
<feature type="signal peptide" evidence="4">
    <location>
        <begin position="1"/>
        <end position="18"/>
    </location>
</feature>